<protein>
    <submittedName>
        <fullName evidence="1">Uncharacterized protein</fullName>
    </submittedName>
</protein>
<name>A0A0G4ES75_VITBC</name>
<accession>A0A0G4ES75</accession>
<proteinExistence type="predicted"/>
<keyword evidence="2" id="KW-1185">Reference proteome</keyword>
<evidence type="ECO:0000313" key="2">
    <source>
        <dbReference type="Proteomes" id="UP000041254"/>
    </source>
</evidence>
<dbReference type="VEuPathDB" id="CryptoDB:Vbra_12941"/>
<reference evidence="1 2" key="1">
    <citation type="submission" date="2014-11" db="EMBL/GenBank/DDBJ databases">
        <authorList>
            <person name="Zhu J."/>
            <person name="Qi W."/>
            <person name="Song R."/>
        </authorList>
    </citation>
    <scope>NUCLEOTIDE SEQUENCE [LARGE SCALE GENOMIC DNA]</scope>
</reference>
<dbReference type="Proteomes" id="UP000041254">
    <property type="component" value="Unassembled WGS sequence"/>
</dbReference>
<dbReference type="InParanoid" id="A0A0G4ES75"/>
<dbReference type="PhylomeDB" id="A0A0G4ES75"/>
<gene>
    <name evidence="1" type="ORF">Vbra_12941</name>
</gene>
<sequence>MCTVQKHLASSRCRRTIDLARRMEKLGKAAEYERIYKEELLKAKWPDTLLLCAKGIDSLAACHAKADEILGALRELHVQSSLVDLVEGGGRREPRRWKRW</sequence>
<dbReference type="AlphaFoldDB" id="A0A0G4ES75"/>
<dbReference type="EMBL" id="CDMY01000298">
    <property type="protein sequence ID" value="CEM00757.1"/>
    <property type="molecule type" value="Genomic_DNA"/>
</dbReference>
<evidence type="ECO:0000313" key="1">
    <source>
        <dbReference type="EMBL" id="CEM00757.1"/>
    </source>
</evidence>
<organism evidence="1 2">
    <name type="scientific">Vitrella brassicaformis (strain CCMP3155)</name>
    <dbReference type="NCBI Taxonomy" id="1169540"/>
    <lineage>
        <taxon>Eukaryota</taxon>
        <taxon>Sar</taxon>
        <taxon>Alveolata</taxon>
        <taxon>Colpodellida</taxon>
        <taxon>Vitrellaceae</taxon>
        <taxon>Vitrella</taxon>
    </lineage>
</organism>